<accession>A0ABS0YU88</accession>
<evidence type="ECO:0000313" key="1">
    <source>
        <dbReference type="EMBL" id="MBJ6801080.1"/>
    </source>
</evidence>
<dbReference type="EMBL" id="JAEMHK010000009">
    <property type="protein sequence ID" value="MBJ6801080.1"/>
    <property type="molecule type" value="Genomic_DNA"/>
</dbReference>
<evidence type="ECO:0000313" key="2">
    <source>
        <dbReference type="Proteomes" id="UP000641025"/>
    </source>
</evidence>
<reference evidence="1 2" key="1">
    <citation type="submission" date="2020-12" db="EMBL/GenBank/DDBJ databases">
        <title>Geomonas sp. Red259, isolated from paddy soil.</title>
        <authorList>
            <person name="Xu Z."/>
            <person name="Zhang Z."/>
            <person name="Masuda Y."/>
            <person name="Itoh H."/>
            <person name="Senoo K."/>
        </authorList>
    </citation>
    <scope>NUCLEOTIDE SEQUENCE [LARGE SCALE GENOMIC DNA]</scope>
    <source>
        <strain evidence="1 2">Red259</strain>
    </source>
</reference>
<comment type="caution">
    <text evidence="1">The sequence shown here is derived from an EMBL/GenBank/DDBJ whole genome shotgun (WGS) entry which is preliminary data.</text>
</comment>
<dbReference type="Proteomes" id="UP000641025">
    <property type="component" value="Unassembled WGS sequence"/>
</dbReference>
<proteinExistence type="predicted"/>
<gene>
    <name evidence="1" type="ORF">JFN90_13180</name>
</gene>
<dbReference type="RefSeq" id="WP_199395577.1">
    <property type="nucleotide sequence ID" value="NZ_JAEMHK010000009.1"/>
</dbReference>
<protein>
    <recommendedName>
        <fullName evidence="3">DUF4351 domain-containing protein</fullName>
    </recommendedName>
</protein>
<organism evidence="1 2">
    <name type="scientific">Geomonas propionica</name>
    <dbReference type="NCBI Taxonomy" id="2798582"/>
    <lineage>
        <taxon>Bacteria</taxon>
        <taxon>Pseudomonadati</taxon>
        <taxon>Thermodesulfobacteriota</taxon>
        <taxon>Desulfuromonadia</taxon>
        <taxon>Geobacterales</taxon>
        <taxon>Geobacteraceae</taxon>
        <taxon>Geomonas</taxon>
    </lineage>
</organism>
<evidence type="ECO:0008006" key="3">
    <source>
        <dbReference type="Google" id="ProtNLM"/>
    </source>
</evidence>
<sequence>MKLLDLLFGGPFGRFDRSLGQLQEIRDSYHQLNIEIYGEQLAALLNDW</sequence>
<name>A0ABS0YU88_9BACT</name>
<keyword evidence="2" id="KW-1185">Reference proteome</keyword>